<dbReference type="InterPro" id="IPR037056">
    <property type="entry name" value="RNase_H1_N_sf"/>
</dbReference>
<dbReference type="PANTHER" id="PTHR10642">
    <property type="entry name" value="RIBONUCLEASE H1"/>
    <property type="match status" value="1"/>
</dbReference>
<dbReference type="CDD" id="cd09277">
    <property type="entry name" value="RNase_HI_bacteria_like"/>
    <property type="match status" value="1"/>
</dbReference>
<name>A0A1H5WPM4_9FIRM</name>
<evidence type="ECO:0000256" key="9">
    <source>
        <dbReference type="ARBA" id="ARBA00022759"/>
    </source>
</evidence>
<sequence>MAKKYYAVKAGRKPGIYESWDECKALVTGFKGAIYKSFTSLEEAKAFMEIGYETATGTKAPSSNKANNENVTSPETVDDNYAFVDGSFNIATGVYGYGGFLIVGKEKYVLQGSGSDKEMASMRNVSGEILGSMAAIKKAIELGLSEVYIYFDYMGIRAWALGEWKRNKTGTIKYYDYIQSVKDKIDIHFIKVKGHSGVEGNEEADKLAKAAVGIQ</sequence>
<dbReference type="Pfam" id="PF00075">
    <property type="entry name" value="RNase_H"/>
    <property type="match status" value="1"/>
</dbReference>
<dbReference type="FunFam" id="3.40.970.10:FF:000002">
    <property type="entry name" value="Ribonuclease H"/>
    <property type="match status" value="1"/>
</dbReference>
<evidence type="ECO:0000256" key="4">
    <source>
        <dbReference type="ARBA" id="ARBA00005300"/>
    </source>
</evidence>
<feature type="domain" description="RNase H type-1" evidence="12">
    <location>
        <begin position="76"/>
        <end position="213"/>
    </location>
</feature>
<evidence type="ECO:0000256" key="3">
    <source>
        <dbReference type="ARBA" id="ARBA00004065"/>
    </source>
</evidence>
<dbReference type="GO" id="GO:0003676">
    <property type="term" value="F:nucleic acid binding"/>
    <property type="evidence" value="ECO:0007669"/>
    <property type="project" value="InterPro"/>
</dbReference>
<evidence type="ECO:0000259" key="12">
    <source>
        <dbReference type="PROSITE" id="PS50879"/>
    </source>
</evidence>
<dbReference type="Proteomes" id="UP000236726">
    <property type="component" value="Unassembled WGS sequence"/>
</dbReference>
<evidence type="ECO:0000256" key="1">
    <source>
        <dbReference type="ARBA" id="ARBA00000077"/>
    </source>
</evidence>
<dbReference type="PROSITE" id="PS50879">
    <property type="entry name" value="RNASE_H_1"/>
    <property type="match status" value="1"/>
</dbReference>
<evidence type="ECO:0000256" key="6">
    <source>
        <dbReference type="ARBA" id="ARBA00017721"/>
    </source>
</evidence>
<dbReference type="SUPFAM" id="SSF55658">
    <property type="entry name" value="L9 N-domain-like"/>
    <property type="match status" value="1"/>
</dbReference>
<dbReference type="InterPro" id="IPR012337">
    <property type="entry name" value="RNaseH-like_sf"/>
</dbReference>
<dbReference type="Gene3D" id="3.40.970.10">
    <property type="entry name" value="Ribonuclease H1, N-terminal domain"/>
    <property type="match status" value="1"/>
</dbReference>
<evidence type="ECO:0000256" key="10">
    <source>
        <dbReference type="ARBA" id="ARBA00022801"/>
    </source>
</evidence>
<evidence type="ECO:0000256" key="8">
    <source>
        <dbReference type="ARBA" id="ARBA00022723"/>
    </source>
</evidence>
<dbReference type="Gene3D" id="3.30.420.10">
    <property type="entry name" value="Ribonuclease H-like superfamily/Ribonuclease H"/>
    <property type="match status" value="1"/>
</dbReference>
<gene>
    <name evidence="13" type="ORF">SAMN05216537_11734</name>
</gene>
<dbReference type="GO" id="GO:0004523">
    <property type="term" value="F:RNA-DNA hybrid ribonuclease activity"/>
    <property type="evidence" value="ECO:0007669"/>
    <property type="project" value="UniProtKB-EC"/>
</dbReference>
<keyword evidence="8" id="KW-0479">Metal-binding</keyword>
<keyword evidence="10" id="KW-0378">Hydrolase</keyword>
<keyword evidence="14" id="KW-1185">Reference proteome</keyword>
<dbReference type="EMBL" id="FNUL01000017">
    <property type="protein sequence ID" value="SEG01301.1"/>
    <property type="molecule type" value="Genomic_DNA"/>
</dbReference>
<evidence type="ECO:0000256" key="2">
    <source>
        <dbReference type="ARBA" id="ARBA00001946"/>
    </source>
</evidence>
<dbReference type="AlphaFoldDB" id="A0A1H5WPM4"/>
<comment type="catalytic activity">
    <reaction evidence="1">
        <text>Endonucleolytic cleavage to 5'-phosphomonoester.</text>
        <dbReference type="EC" id="3.1.26.4"/>
    </reaction>
</comment>
<proteinExistence type="inferred from homology"/>
<keyword evidence="7" id="KW-0540">Nuclease</keyword>
<dbReference type="InterPro" id="IPR036397">
    <property type="entry name" value="RNaseH_sf"/>
</dbReference>
<keyword evidence="11" id="KW-0460">Magnesium</keyword>
<reference evidence="13 14" key="1">
    <citation type="submission" date="2016-10" db="EMBL/GenBank/DDBJ databases">
        <authorList>
            <person name="de Groot N.N."/>
        </authorList>
    </citation>
    <scope>NUCLEOTIDE SEQUENCE [LARGE SCALE GENOMIC DNA]</scope>
    <source>
        <strain evidence="13 14">D15d</strain>
    </source>
</reference>
<accession>A0A1H5WPM4</accession>
<keyword evidence="9" id="KW-0255">Endonuclease</keyword>
<comment type="similarity">
    <text evidence="4">Belongs to the RNase H family.</text>
</comment>
<dbReference type="EC" id="3.1.26.4" evidence="5"/>
<evidence type="ECO:0000313" key="13">
    <source>
        <dbReference type="EMBL" id="SEG01301.1"/>
    </source>
</evidence>
<dbReference type="GO" id="GO:0043137">
    <property type="term" value="P:DNA replication, removal of RNA primer"/>
    <property type="evidence" value="ECO:0007669"/>
    <property type="project" value="TreeGrafter"/>
</dbReference>
<dbReference type="InterPro" id="IPR050092">
    <property type="entry name" value="RNase_H"/>
</dbReference>
<dbReference type="InterPro" id="IPR009027">
    <property type="entry name" value="Ribosomal_bL9/RNase_H1_N"/>
</dbReference>
<organism evidence="13 14">
    <name type="scientific">Lachnospira multipara</name>
    <dbReference type="NCBI Taxonomy" id="28051"/>
    <lineage>
        <taxon>Bacteria</taxon>
        <taxon>Bacillati</taxon>
        <taxon>Bacillota</taxon>
        <taxon>Clostridia</taxon>
        <taxon>Lachnospirales</taxon>
        <taxon>Lachnospiraceae</taxon>
        <taxon>Lachnospira</taxon>
    </lineage>
</organism>
<evidence type="ECO:0000313" key="14">
    <source>
        <dbReference type="Proteomes" id="UP000236726"/>
    </source>
</evidence>
<dbReference type="Pfam" id="PF01693">
    <property type="entry name" value="Cauli_VI"/>
    <property type="match status" value="1"/>
</dbReference>
<dbReference type="RefSeq" id="WP_103953384.1">
    <property type="nucleotide sequence ID" value="NZ_FNUL01000017.1"/>
</dbReference>
<protein>
    <recommendedName>
        <fullName evidence="6">Ribonuclease H</fullName>
        <ecNumber evidence="5">3.1.26.4</ecNumber>
    </recommendedName>
</protein>
<dbReference type="GO" id="GO:0046872">
    <property type="term" value="F:metal ion binding"/>
    <property type="evidence" value="ECO:0007669"/>
    <property type="project" value="UniProtKB-KW"/>
</dbReference>
<dbReference type="InterPro" id="IPR011320">
    <property type="entry name" value="RNase_H1_N"/>
</dbReference>
<evidence type="ECO:0000256" key="7">
    <source>
        <dbReference type="ARBA" id="ARBA00022722"/>
    </source>
</evidence>
<dbReference type="SUPFAM" id="SSF53098">
    <property type="entry name" value="Ribonuclease H-like"/>
    <property type="match status" value="1"/>
</dbReference>
<comment type="function">
    <text evidence="3">Endonuclease that specifically degrades the RNA of RNA-DNA hybrids.</text>
</comment>
<comment type="cofactor">
    <cofactor evidence="2">
        <name>Mg(2+)</name>
        <dbReference type="ChEBI" id="CHEBI:18420"/>
    </cofactor>
</comment>
<evidence type="ECO:0000256" key="11">
    <source>
        <dbReference type="ARBA" id="ARBA00022842"/>
    </source>
</evidence>
<evidence type="ECO:0000256" key="5">
    <source>
        <dbReference type="ARBA" id="ARBA00012180"/>
    </source>
</evidence>
<dbReference type="InterPro" id="IPR002156">
    <property type="entry name" value="RNaseH_domain"/>
</dbReference>
<dbReference type="PANTHER" id="PTHR10642:SF26">
    <property type="entry name" value="RIBONUCLEASE H1"/>
    <property type="match status" value="1"/>
</dbReference>